<evidence type="ECO:0008006" key="9">
    <source>
        <dbReference type="Google" id="ProtNLM"/>
    </source>
</evidence>
<evidence type="ECO:0000256" key="4">
    <source>
        <dbReference type="ARBA" id="ARBA00023235"/>
    </source>
</evidence>
<dbReference type="Pfam" id="PF13243">
    <property type="entry name" value="SQHop_cyclase_C"/>
    <property type="match status" value="1"/>
</dbReference>
<evidence type="ECO:0000313" key="8">
    <source>
        <dbReference type="Proteomes" id="UP000031972"/>
    </source>
</evidence>
<evidence type="ECO:0000313" key="7">
    <source>
        <dbReference type="EMBL" id="KIL51040.1"/>
    </source>
</evidence>
<comment type="caution">
    <text evidence="7">The sequence shown here is derived from an EMBL/GenBank/DDBJ whole genome shotgun (WGS) entry which is preliminary data.</text>
</comment>
<evidence type="ECO:0000256" key="2">
    <source>
        <dbReference type="ARBA" id="ARBA00009755"/>
    </source>
</evidence>
<dbReference type="InterPro" id="IPR032697">
    <property type="entry name" value="SQ_cyclase_N"/>
</dbReference>
<dbReference type="EMBL" id="JXRR01000008">
    <property type="protein sequence ID" value="KIL51040.1"/>
    <property type="molecule type" value="Genomic_DNA"/>
</dbReference>
<reference evidence="7 8" key="1">
    <citation type="submission" date="2015-01" db="EMBL/GenBank/DDBJ databases">
        <title>Jeotgalibacillus campisalis genome sequencing.</title>
        <authorList>
            <person name="Goh K.M."/>
            <person name="Chan K.-G."/>
            <person name="Yaakop A.S."/>
            <person name="Ee R."/>
            <person name="Gan H.M."/>
            <person name="Chan C.S."/>
        </authorList>
    </citation>
    <scope>NUCLEOTIDE SEQUENCE [LARGE SCALE GENOMIC DNA]</scope>
    <source>
        <strain evidence="7 8">SF-57</strain>
    </source>
</reference>
<dbReference type="Pfam" id="PF13249">
    <property type="entry name" value="SQHop_cyclase_N"/>
    <property type="match status" value="1"/>
</dbReference>
<dbReference type="AlphaFoldDB" id="A0A0C2RLD5"/>
<dbReference type="PATRIC" id="fig|220754.4.peg.941"/>
<dbReference type="InterPro" id="IPR032696">
    <property type="entry name" value="SQ_cyclase_C"/>
</dbReference>
<dbReference type="InterPro" id="IPR008930">
    <property type="entry name" value="Terpenoid_cyclase/PrenylTrfase"/>
</dbReference>
<dbReference type="PANTHER" id="PTHR11764">
    <property type="entry name" value="TERPENE CYCLASE/MUTASE FAMILY MEMBER"/>
    <property type="match status" value="1"/>
</dbReference>
<dbReference type="SFLD" id="SFLDG01016">
    <property type="entry name" value="Prenyltransferase_Like_2"/>
    <property type="match status" value="1"/>
</dbReference>
<dbReference type="Proteomes" id="UP000031972">
    <property type="component" value="Unassembled WGS sequence"/>
</dbReference>
<dbReference type="InterPro" id="IPR018333">
    <property type="entry name" value="Squalene_cyclase"/>
</dbReference>
<evidence type="ECO:0000259" key="5">
    <source>
        <dbReference type="Pfam" id="PF13243"/>
    </source>
</evidence>
<feature type="domain" description="Squalene cyclase C-terminal" evidence="5">
    <location>
        <begin position="299"/>
        <end position="613"/>
    </location>
</feature>
<protein>
    <recommendedName>
        <fullName evidence="9">Squalene-hopene cyclase</fullName>
    </recommendedName>
</protein>
<sequence>MQNQINELIGQLINEIEAHQAPDGSFRFCFENSLMTDTNMMLLLKTFTTDESLMNELGARVASLQHPDGYWSIYPGDNGNLSATIEAYFALLYTGYWKKSERSAQKASRFILAQGGLGAAHSMTKIMLAIHGQYPWPNLLHLPVHFILFPSSSPVSFYDFSSYARVHMAPILLLTDSRFQLGEKDIPDMSALLIRTPSEQLNEHSRSLLSGIYQTASSIAGLPHLVHQRARKRLVTYMLQRIEGDGTLYSYVSSTFYMLFALVSEGYSKQHPLIQKAITGLKTHRCLTNNGWHIQNSTSTVWDTALLCHALHDLPFSPYKRKKAEVYLLKHQHDKFGDWILTADQTSPGGWGFSDSNTIHPDVDDTTASLRALSPSITVDPSLKESYLRGVSWVLAIQNEDGGWPAFERAKTNQLLTFVPMDGASHAAIDPSTADLTGRTLEFLSSEARLPFQHSAIQHAIRWLKKNQQSDGSWYGKWGISFLYGTWSAVTGLSAAGLNGEDPAIKKAVSFLERVQNEDGGWGESCLSDQVMHYIPLGSSTPSQTAWALDALLSVHKQKTPSIERGINCLLGQLKTKDWTYRYPTGAGLPGNFYVYYHSYNYIWPLIVLKKYAAL</sequence>
<dbReference type="NCBIfam" id="TIGR01787">
    <property type="entry name" value="squalene_cyclas"/>
    <property type="match status" value="1"/>
</dbReference>
<gene>
    <name evidence="7" type="ORF">KR50_09220</name>
</gene>
<name>A0A0C2RLD5_9BACL</name>
<keyword evidence="8" id="KW-1185">Reference proteome</keyword>
<dbReference type="InterPro" id="IPR002365">
    <property type="entry name" value="Terpene_synthase_CS"/>
</dbReference>
<dbReference type="UniPathway" id="UPA00337"/>
<feature type="domain" description="Squalene cyclase N-terminal" evidence="6">
    <location>
        <begin position="17"/>
        <end position="284"/>
    </location>
</feature>
<dbReference type="PANTHER" id="PTHR11764:SF20">
    <property type="entry name" value="LANOSTEROL SYNTHASE"/>
    <property type="match status" value="1"/>
</dbReference>
<dbReference type="SUPFAM" id="SSF48239">
    <property type="entry name" value="Terpenoid cyclases/Protein prenyltransferases"/>
    <property type="match status" value="2"/>
</dbReference>
<dbReference type="PROSITE" id="PS01074">
    <property type="entry name" value="TERPENE_SYNTHASES"/>
    <property type="match status" value="1"/>
</dbReference>
<evidence type="ECO:0000256" key="3">
    <source>
        <dbReference type="ARBA" id="ARBA00022737"/>
    </source>
</evidence>
<comment type="similarity">
    <text evidence="2">Belongs to the terpene cyclase/mutase family.</text>
</comment>
<dbReference type="GO" id="GO:0005811">
    <property type="term" value="C:lipid droplet"/>
    <property type="evidence" value="ECO:0007669"/>
    <property type="project" value="InterPro"/>
</dbReference>
<dbReference type="RefSeq" id="WP_041055377.1">
    <property type="nucleotide sequence ID" value="NZ_JXRR01000008.1"/>
</dbReference>
<keyword evidence="3" id="KW-0677">Repeat</keyword>
<keyword evidence="4" id="KW-0413">Isomerase</keyword>
<proteinExistence type="inferred from homology"/>
<comment type="pathway">
    <text evidence="1">Secondary metabolite biosynthesis; hopanoid biosynthesis.</text>
</comment>
<evidence type="ECO:0000259" key="6">
    <source>
        <dbReference type="Pfam" id="PF13249"/>
    </source>
</evidence>
<organism evidence="7 8">
    <name type="scientific">Jeotgalibacillus campisalis</name>
    <dbReference type="NCBI Taxonomy" id="220754"/>
    <lineage>
        <taxon>Bacteria</taxon>
        <taxon>Bacillati</taxon>
        <taxon>Bacillota</taxon>
        <taxon>Bacilli</taxon>
        <taxon>Bacillales</taxon>
        <taxon>Caryophanaceae</taxon>
        <taxon>Jeotgalibacillus</taxon>
    </lineage>
</organism>
<evidence type="ECO:0000256" key="1">
    <source>
        <dbReference type="ARBA" id="ARBA00004999"/>
    </source>
</evidence>
<dbReference type="GO" id="GO:0016104">
    <property type="term" value="P:triterpenoid biosynthetic process"/>
    <property type="evidence" value="ECO:0007669"/>
    <property type="project" value="InterPro"/>
</dbReference>
<dbReference type="OrthoDB" id="9758578at2"/>
<dbReference type="Gene3D" id="1.50.10.20">
    <property type="match status" value="2"/>
</dbReference>
<dbReference type="GO" id="GO:0016866">
    <property type="term" value="F:intramolecular transferase activity"/>
    <property type="evidence" value="ECO:0007669"/>
    <property type="project" value="InterPro"/>
</dbReference>
<accession>A0A0C2RLD5</accession>